<accession>A0A2G5C9X8</accession>
<proteinExistence type="predicted"/>
<keyword evidence="2" id="KW-1185">Reference proteome</keyword>
<evidence type="ECO:0000313" key="2">
    <source>
        <dbReference type="Proteomes" id="UP000230069"/>
    </source>
</evidence>
<dbReference type="InParanoid" id="A0A2G5C9X8"/>
<name>A0A2G5C9X8_AQUCA</name>
<dbReference type="AlphaFoldDB" id="A0A2G5C9X8"/>
<protein>
    <submittedName>
        <fullName evidence="1">Uncharacterized protein</fullName>
    </submittedName>
</protein>
<dbReference type="Proteomes" id="UP000230069">
    <property type="component" value="Unassembled WGS sequence"/>
</dbReference>
<organism evidence="1 2">
    <name type="scientific">Aquilegia coerulea</name>
    <name type="common">Rocky mountain columbine</name>
    <dbReference type="NCBI Taxonomy" id="218851"/>
    <lineage>
        <taxon>Eukaryota</taxon>
        <taxon>Viridiplantae</taxon>
        <taxon>Streptophyta</taxon>
        <taxon>Embryophyta</taxon>
        <taxon>Tracheophyta</taxon>
        <taxon>Spermatophyta</taxon>
        <taxon>Magnoliopsida</taxon>
        <taxon>Ranunculales</taxon>
        <taxon>Ranunculaceae</taxon>
        <taxon>Thalictroideae</taxon>
        <taxon>Aquilegia</taxon>
    </lineage>
</organism>
<gene>
    <name evidence="1" type="ORF">AQUCO_07200003v1</name>
</gene>
<sequence>MVYIQIACVCERDTNESKCKPYVWKIDIMYMRQETLLYFYSFESSICLKLLIQTSSSYKTTLYFTTRNANMCMCVVYNTSMWD</sequence>
<dbReference type="EMBL" id="KZ305089">
    <property type="protein sequence ID" value="PIA28068.1"/>
    <property type="molecule type" value="Genomic_DNA"/>
</dbReference>
<evidence type="ECO:0000313" key="1">
    <source>
        <dbReference type="EMBL" id="PIA28068.1"/>
    </source>
</evidence>
<reference evidence="1 2" key="1">
    <citation type="submission" date="2017-09" db="EMBL/GenBank/DDBJ databases">
        <title>WGS assembly of Aquilegia coerulea Goldsmith.</title>
        <authorList>
            <person name="Hodges S."/>
            <person name="Kramer E."/>
            <person name="Nordborg M."/>
            <person name="Tomkins J."/>
            <person name="Borevitz J."/>
            <person name="Derieg N."/>
            <person name="Yan J."/>
            <person name="Mihaltcheva S."/>
            <person name="Hayes R.D."/>
            <person name="Rokhsar D."/>
        </authorList>
    </citation>
    <scope>NUCLEOTIDE SEQUENCE [LARGE SCALE GENOMIC DNA]</scope>
    <source>
        <strain evidence="2">cv. Goldsmith</strain>
    </source>
</reference>